<evidence type="ECO:0000256" key="6">
    <source>
        <dbReference type="ARBA" id="ARBA00036735"/>
    </source>
</evidence>
<evidence type="ECO:0000256" key="9">
    <source>
        <dbReference type="ARBA" id="ARBA00039086"/>
    </source>
</evidence>
<dbReference type="EMBL" id="CANHGI010000003">
    <property type="protein sequence ID" value="CAI5444845.1"/>
    <property type="molecule type" value="Genomic_DNA"/>
</dbReference>
<gene>
    <name evidence="13" type="ORF">CAMP_LOCUS7482</name>
</gene>
<name>A0A9P1IGX7_9PELO</name>
<dbReference type="EC" id="5.3.3.12" evidence="8"/>
<keyword evidence="4" id="KW-0964">Secreted</keyword>
<evidence type="ECO:0000256" key="1">
    <source>
        <dbReference type="ARBA" id="ARBA00004613"/>
    </source>
</evidence>
<dbReference type="AlphaFoldDB" id="A0A9P1IGX7"/>
<reference evidence="13" key="1">
    <citation type="submission" date="2022-11" db="EMBL/GenBank/DDBJ databases">
        <authorList>
            <person name="Kikuchi T."/>
        </authorList>
    </citation>
    <scope>NUCLEOTIDE SEQUENCE</scope>
    <source>
        <strain evidence="13">PS1010</strain>
    </source>
</reference>
<keyword evidence="14" id="KW-1185">Reference proteome</keyword>
<evidence type="ECO:0000256" key="8">
    <source>
        <dbReference type="ARBA" id="ARBA00038932"/>
    </source>
</evidence>
<evidence type="ECO:0000256" key="7">
    <source>
        <dbReference type="ARBA" id="ARBA00036823"/>
    </source>
</evidence>
<dbReference type="GO" id="GO:0005125">
    <property type="term" value="F:cytokine activity"/>
    <property type="evidence" value="ECO:0007669"/>
    <property type="project" value="UniProtKB-KW"/>
</dbReference>
<comment type="subcellular location">
    <subcellularLocation>
        <location evidence="1">Secreted</location>
    </subcellularLocation>
</comment>
<evidence type="ECO:0000256" key="12">
    <source>
        <dbReference type="ARBA" id="ARBA00042730"/>
    </source>
</evidence>
<keyword evidence="5" id="KW-0413">Isomerase</keyword>
<evidence type="ECO:0000256" key="11">
    <source>
        <dbReference type="ARBA" id="ARBA00041912"/>
    </source>
</evidence>
<dbReference type="Pfam" id="PF01187">
    <property type="entry name" value="MIF"/>
    <property type="match status" value="1"/>
</dbReference>
<dbReference type="GO" id="GO:0050178">
    <property type="term" value="F:phenylpyruvate tautomerase activity"/>
    <property type="evidence" value="ECO:0007669"/>
    <property type="project" value="UniProtKB-EC"/>
</dbReference>
<organism evidence="13 14">
    <name type="scientific">Caenorhabditis angaria</name>
    <dbReference type="NCBI Taxonomy" id="860376"/>
    <lineage>
        <taxon>Eukaryota</taxon>
        <taxon>Metazoa</taxon>
        <taxon>Ecdysozoa</taxon>
        <taxon>Nematoda</taxon>
        <taxon>Chromadorea</taxon>
        <taxon>Rhabditida</taxon>
        <taxon>Rhabditina</taxon>
        <taxon>Rhabditomorpha</taxon>
        <taxon>Rhabditoidea</taxon>
        <taxon>Rhabditidae</taxon>
        <taxon>Peloderinae</taxon>
        <taxon>Caenorhabditis</taxon>
    </lineage>
</organism>
<dbReference type="InterPro" id="IPR001398">
    <property type="entry name" value="Macrophage_inhib_fac"/>
</dbReference>
<evidence type="ECO:0000313" key="13">
    <source>
        <dbReference type="EMBL" id="CAI5444845.1"/>
    </source>
</evidence>
<evidence type="ECO:0000256" key="4">
    <source>
        <dbReference type="ARBA" id="ARBA00022525"/>
    </source>
</evidence>
<dbReference type="OrthoDB" id="255819at2759"/>
<dbReference type="Proteomes" id="UP001152747">
    <property type="component" value="Unassembled WGS sequence"/>
</dbReference>
<evidence type="ECO:0000256" key="3">
    <source>
        <dbReference type="ARBA" id="ARBA00022514"/>
    </source>
</evidence>
<proteinExistence type="inferred from homology"/>
<evidence type="ECO:0000256" key="5">
    <source>
        <dbReference type="ARBA" id="ARBA00023235"/>
    </source>
</evidence>
<sequence>MCVHIQSDQSITFAGTTDPAGFAVLKSIGGVGGKKNNEHAAELFPIIEKHLGIAGNRLYIEFINLGANDIAFSGSTFA</sequence>
<evidence type="ECO:0000313" key="14">
    <source>
        <dbReference type="Proteomes" id="UP001152747"/>
    </source>
</evidence>
<dbReference type="GO" id="GO:0004167">
    <property type="term" value="F:dopachrome isomerase activity"/>
    <property type="evidence" value="ECO:0007669"/>
    <property type="project" value="UniProtKB-EC"/>
</dbReference>
<dbReference type="EC" id="5.3.2.1" evidence="9"/>
<dbReference type="SUPFAM" id="SSF55331">
    <property type="entry name" value="Tautomerase/MIF"/>
    <property type="match status" value="1"/>
</dbReference>
<accession>A0A9P1IGX7</accession>
<dbReference type="PANTHER" id="PTHR11954:SF6">
    <property type="entry name" value="MACROPHAGE MIGRATION INHIBITORY FACTOR"/>
    <property type="match status" value="1"/>
</dbReference>
<comment type="caution">
    <text evidence="13">The sequence shown here is derived from an EMBL/GenBank/DDBJ whole genome shotgun (WGS) entry which is preliminary data.</text>
</comment>
<dbReference type="PANTHER" id="PTHR11954">
    <property type="entry name" value="D-DOPACHROME DECARBOXYLASE"/>
    <property type="match status" value="1"/>
</dbReference>
<comment type="catalytic activity">
    <reaction evidence="6">
        <text>3-phenylpyruvate = enol-phenylpyruvate</text>
        <dbReference type="Rhea" id="RHEA:17097"/>
        <dbReference type="ChEBI" id="CHEBI:16815"/>
        <dbReference type="ChEBI" id="CHEBI:18005"/>
        <dbReference type="EC" id="5.3.2.1"/>
    </reaction>
</comment>
<comment type="similarity">
    <text evidence="2">Belongs to the MIF family.</text>
</comment>
<comment type="catalytic activity">
    <reaction evidence="7">
        <text>L-dopachrome = 5,6-dihydroxyindole-2-carboxylate</text>
        <dbReference type="Rhea" id="RHEA:13041"/>
        <dbReference type="ChEBI" id="CHEBI:16875"/>
        <dbReference type="ChEBI" id="CHEBI:57509"/>
        <dbReference type="EC" id="5.3.3.12"/>
    </reaction>
</comment>
<protein>
    <recommendedName>
        <fullName evidence="12">L-dopachrome isomerase</fullName>
        <ecNumber evidence="9">5.3.2.1</ecNumber>
        <ecNumber evidence="8">5.3.3.12</ecNumber>
    </recommendedName>
    <alternativeName>
        <fullName evidence="10">L-dopachrome tautomerase</fullName>
    </alternativeName>
    <alternativeName>
        <fullName evidence="11">Phenylpyruvate tautomerase</fullName>
    </alternativeName>
</protein>
<evidence type="ECO:0000256" key="10">
    <source>
        <dbReference type="ARBA" id="ARBA00041631"/>
    </source>
</evidence>
<dbReference type="GO" id="GO:0005615">
    <property type="term" value="C:extracellular space"/>
    <property type="evidence" value="ECO:0007669"/>
    <property type="project" value="UniProtKB-KW"/>
</dbReference>
<dbReference type="InterPro" id="IPR014347">
    <property type="entry name" value="Tautomerase/MIF_sf"/>
</dbReference>
<dbReference type="Gene3D" id="3.30.429.10">
    <property type="entry name" value="Macrophage Migration Inhibitory Factor"/>
    <property type="match status" value="1"/>
</dbReference>
<evidence type="ECO:0000256" key="2">
    <source>
        <dbReference type="ARBA" id="ARBA00005851"/>
    </source>
</evidence>
<keyword evidence="3" id="KW-0202">Cytokine</keyword>